<name>A0A395XHR5_9FIRM</name>
<evidence type="ECO:0000313" key="2">
    <source>
        <dbReference type="Proteomes" id="UP000266376"/>
    </source>
</evidence>
<gene>
    <name evidence="1" type="ORF">DWV67_16290</name>
</gene>
<comment type="caution">
    <text evidence="1">The sequence shown here is derived from an EMBL/GenBank/DDBJ whole genome shotgun (WGS) entry which is preliminary data.</text>
</comment>
<organism evidence="1 2">
    <name type="scientific">Dorea formicigenerans</name>
    <dbReference type="NCBI Taxonomy" id="39486"/>
    <lineage>
        <taxon>Bacteria</taxon>
        <taxon>Bacillati</taxon>
        <taxon>Bacillota</taxon>
        <taxon>Clostridia</taxon>
        <taxon>Lachnospirales</taxon>
        <taxon>Lachnospiraceae</taxon>
        <taxon>Dorea</taxon>
    </lineage>
</organism>
<accession>A0A395XHR5</accession>
<protein>
    <recommendedName>
        <fullName evidence="3">Immunity protein 30 domain-containing protein</fullName>
    </recommendedName>
</protein>
<proteinExistence type="predicted"/>
<dbReference type="Proteomes" id="UP000266376">
    <property type="component" value="Unassembled WGS sequence"/>
</dbReference>
<dbReference type="EMBL" id="QSAJ01000098">
    <property type="protein sequence ID" value="RGW45806.1"/>
    <property type="molecule type" value="Genomic_DNA"/>
</dbReference>
<reference evidence="1 2" key="1">
    <citation type="submission" date="2018-08" db="EMBL/GenBank/DDBJ databases">
        <title>A genome reference for cultivated species of the human gut microbiota.</title>
        <authorList>
            <person name="Zou Y."/>
            <person name="Xue W."/>
            <person name="Luo G."/>
        </authorList>
    </citation>
    <scope>NUCLEOTIDE SEQUENCE [LARGE SCALE GENOMIC DNA]</scope>
    <source>
        <strain evidence="1 2">AF12-11</strain>
    </source>
</reference>
<evidence type="ECO:0000313" key="1">
    <source>
        <dbReference type="EMBL" id="RGW45806.1"/>
    </source>
</evidence>
<sequence length="140" mass="16808">MHVEMENVIKKLERYIEDDEVIYEFDDAIEELEQLDLGLSSVESLLGFMEKHPFTDFGMPGEIVHYMERFYRHGYEELLMKSIERRPTIHTLFMMNRLINGGGDREFYMALLKKVTERTDIEKEIRDVAQEYIDFQNEDE</sequence>
<evidence type="ECO:0008006" key="3">
    <source>
        <dbReference type="Google" id="ProtNLM"/>
    </source>
</evidence>
<dbReference type="AlphaFoldDB" id="A0A395XHR5"/>